<feature type="transmembrane region" description="Helical" evidence="8">
    <location>
        <begin position="40"/>
        <end position="59"/>
    </location>
</feature>
<reference evidence="9 10" key="1">
    <citation type="submission" date="2024-09" db="EMBL/GenBank/DDBJ databases">
        <authorList>
            <person name="Sun Q."/>
            <person name="Mori K."/>
        </authorList>
    </citation>
    <scope>NUCLEOTIDE SEQUENCE [LARGE SCALE GENOMIC DNA]</scope>
    <source>
        <strain evidence="9 10">CCM 7765</strain>
    </source>
</reference>
<comment type="caution">
    <text evidence="9">The sequence shown here is derived from an EMBL/GenBank/DDBJ whole genome shotgun (WGS) entry which is preliminary data.</text>
</comment>
<dbReference type="Proteomes" id="UP001589774">
    <property type="component" value="Unassembled WGS sequence"/>
</dbReference>
<dbReference type="EMBL" id="JBHLWO010000002">
    <property type="protein sequence ID" value="MFC0320213.1"/>
    <property type="molecule type" value="Genomic_DNA"/>
</dbReference>
<feature type="transmembrane region" description="Helical" evidence="8">
    <location>
        <begin position="280"/>
        <end position="300"/>
    </location>
</feature>
<dbReference type="NCBIfam" id="TIGR00795">
    <property type="entry name" value="lctP"/>
    <property type="match status" value="1"/>
</dbReference>
<keyword evidence="3 8" id="KW-0813">Transport</keyword>
<comment type="similarity">
    <text evidence="2 8">Belongs to the lactate permease family.</text>
</comment>
<accession>A0ABV6HMT8</accession>
<evidence type="ECO:0000256" key="8">
    <source>
        <dbReference type="RuleBase" id="RU365092"/>
    </source>
</evidence>
<evidence type="ECO:0000313" key="9">
    <source>
        <dbReference type="EMBL" id="MFC0320213.1"/>
    </source>
</evidence>
<keyword evidence="10" id="KW-1185">Reference proteome</keyword>
<feature type="transmembrane region" description="Helical" evidence="8">
    <location>
        <begin position="14"/>
        <end position="33"/>
    </location>
</feature>
<dbReference type="PANTHER" id="PTHR30003:SF0">
    <property type="entry name" value="GLYCOLATE PERMEASE GLCA-RELATED"/>
    <property type="match status" value="1"/>
</dbReference>
<evidence type="ECO:0000256" key="4">
    <source>
        <dbReference type="ARBA" id="ARBA00022475"/>
    </source>
</evidence>
<feature type="transmembrane region" description="Helical" evidence="8">
    <location>
        <begin position="223"/>
        <end position="245"/>
    </location>
</feature>
<gene>
    <name evidence="9" type="ORF">ACFFI0_17945</name>
</gene>
<dbReference type="PANTHER" id="PTHR30003">
    <property type="entry name" value="L-LACTATE PERMEASE"/>
    <property type="match status" value="1"/>
</dbReference>
<sequence length="517" mass="55060">MICSLFTNSNVWKLVQVGAAALPILAIFWALVFAKWKGHWASLFALAFACLIAYSVFHVPMQTIAFSSVRGMLYGLFPISWIVINTLFLFNLSVESGQFKTIKQYIAAITPDPRLQVLLVAFSFGAFLEGTAGYGAPVAITAAMLVGLGFQPLQAAGICLIANTAPVAFGAVGIPITVLADISGLPEMAISQTVGRTLPFLSLMMPMYLIITLAGWKQMVAILPALLVSGGSFALLQWFSASFIGPTLPDIIAGLGSLLALWGYLRFRKISTEKEQAEGGVLRAFSPFLLLTLFIILWGIPTLKRAFDEWAQAKINIGLTEVPIPYLSTPGTAILLAALCSIPLTGLSFLKAAGIYGKTLKQLRYAILTIATIMGFAYLLNDAGITLTLAAAMANTGALYPLFAPILGWLGVFITGSDTSSNALFGKLQFETAQRIGLNPLTMVAANASGGVLGKMISPQSIAVAAAGSGLTGSESHLLRYTLKHSFILLGIICLIVLLQAYVFKNMIPVLDSYATP</sequence>
<dbReference type="RefSeq" id="WP_130855217.1">
    <property type="nucleotide sequence ID" value="NZ_JBHLWO010000002.1"/>
</dbReference>
<feature type="transmembrane region" description="Helical" evidence="8">
    <location>
        <begin position="333"/>
        <end position="353"/>
    </location>
</feature>
<evidence type="ECO:0000313" key="10">
    <source>
        <dbReference type="Proteomes" id="UP001589774"/>
    </source>
</evidence>
<feature type="transmembrane region" description="Helical" evidence="8">
    <location>
        <begin position="487"/>
        <end position="504"/>
    </location>
</feature>
<dbReference type="Pfam" id="PF02652">
    <property type="entry name" value="Lactate_perm"/>
    <property type="match status" value="2"/>
</dbReference>
<comment type="subcellular location">
    <subcellularLocation>
        <location evidence="1 8">Cell membrane</location>
        <topology evidence="1 8">Multi-pass membrane protein</topology>
    </subcellularLocation>
</comment>
<evidence type="ECO:0000256" key="3">
    <source>
        <dbReference type="ARBA" id="ARBA00022448"/>
    </source>
</evidence>
<feature type="transmembrane region" description="Helical" evidence="8">
    <location>
        <begin position="198"/>
        <end position="216"/>
    </location>
</feature>
<organism evidence="9 10">
    <name type="scientific">Olivibacter oleidegradans</name>
    <dbReference type="NCBI Taxonomy" id="760123"/>
    <lineage>
        <taxon>Bacteria</taxon>
        <taxon>Pseudomonadati</taxon>
        <taxon>Bacteroidota</taxon>
        <taxon>Sphingobacteriia</taxon>
        <taxon>Sphingobacteriales</taxon>
        <taxon>Sphingobacteriaceae</taxon>
        <taxon>Olivibacter</taxon>
    </lineage>
</organism>
<feature type="transmembrane region" description="Helical" evidence="8">
    <location>
        <begin position="398"/>
        <end position="417"/>
    </location>
</feature>
<evidence type="ECO:0000256" key="2">
    <source>
        <dbReference type="ARBA" id="ARBA00010100"/>
    </source>
</evidence>
<protein>
    <recommendedName>
        <fullName evidence="8">L-lactate permease</fullName>
    </recommendedName>
</protein>
<feature type="transmembrane region" description="Helical" evidence="8">
    <location>
        <begin position="71"/>
        <end position="93"/>
    </location>
</feature>
<name>A0ABV6HMT8_9SPHI</name>
<feature type="transmembrane region" description="Helical" evidence="8">
    <location>
        <begin position="365"/>
        <end position="392"/>
    </location>
</feature>
<dbReference type="InterPro" id="IPR003804">
    <property type="entry name" value="Lactate_perm"/>
</dbReference>
<keyword evidence="5 8" id="KW-0812">Transmembrane</keyword>
<evidence type="ECO:0000256" key="1">
    <source>
        <dbReference type="ARBA" id="ARBA00004651"/>
    </source>
</evidence>
<evidence type="ECO:0000256" key="5">
    <source>
        <dbReference type="ARBA" id="ARBA00022692"/>
    </source>
</evidence>
<keyword evidence="4 8" id="KW-1003">Cell membrane</keyword>
<keyword evidence="6 8" id="KW-1133">Transmembrane helix</keyword>
<feature type="transmembrane region" description="Helical" evidence="8">
    <location>
        <begin position="251"/>
        <end position="268"/>
    </location>
</feature>
<proteinExistence type="inferred from homology"/>
<feature type="transmembrane region" description="Helical" evidence="8">
    <location>
        <begin position="157"/>
        <end position="178"/>
    </location>
</feature>
<evidence type="ECO:0000256" key="6">
    <source>
        <dbReference type="ARBA" id="ARBA00022989"/>
    </source>
</evidence>
<evidence type="ECO:0000256" key="7">
    <source>
        <dbReference type="ARBA" id="ARBA00023136"/>
    </source>
</evidence>
<feature type="transmembrane region" description="Helical" evidence="8">
    <location>
        <begin position="134"/>
        <end position="150"/>
    </location>
</feature>
<comment type="function">
    <text evidence="8">Uptake of L-lactate across the membrane. Can also transport D-lactate and glycolate.</text>
</comment>
<keyword evidence="7 8" id="KW-0472">Membrane</keyword>